<proteinExistence type="predicted"/>
<feature type="domain" description="Isochorismatase-like" evidence="2">
    <location>
        <begin position="2"/>
        <end position="97"/>
    </location>
</feature>
<dbReference type="PANTHER" id="PTHR43540:SF6">
    <property type="entry name" value="ISOCHORISMATASE-LIKE DOMAIN-CONTAINING PROTEIN"/>
    <property type="match status" value="1"/>
</dbReference>
<accession>A0A562DYL4</accession>
<evidence type="ECO:0000259" key="2">
    <source>
        <dbReference type="Pfam" id="PF00857"/>
    </source>
</evidence>
<dbReference type="SUPFAM" id="SSF52499">
    <property type="entry name" value="Isochorismatase-like hydrolases"/>
    <property type="match status" value="1"/>
</dbReference>
<sequence length="105" mass="11471">MDGLEALEDEPVLVRNRMSCFNGTPLDIFLRNLGITDVIVAGVWTNMAVEHTLRDAADHGYRAIMATDATSSLSSEWQSAAESYALTNIAELVTTADIIEIARSR</sequence>
<dbReference type="GO" id="GO:0016787">
    <property type="term" value="F:hydrolase activity"/>
    <property type="evidence" value="ECO:0007669"/>
    <property type="project" value="UniProtKB-KW"/>
</dbReference>
<evidence type="ECO:0000256" key="1">
    <source>
        <dbReference type="ARBA" id="ARBA00022801"/>
    </source>
</evidence>
<protein>
    <submittedName>
        <fullName evidence="3">Amidases related to nicotinamidase</fullName>
    </submittedName>
</protein>
<dbReference type="InterPro" id="IPR036380">
    <property type="entry name" value="Isochorismatase-like_sf"/>
</dbReference>
<dbReference type="PANTHER" id="PTHR43540">
    <property type="entry name" value="PEROXYUREIDOACRYLATE/UREIDOACRYLATE AMIDOHYDROLASE-RELATED"/>
    <property type="match status" value="1"/>
</dbReference>
<evidence type="ECO:0000313" key="3">
    <source>
        <dbReference type="EMBL" id="TWH14812.1"/>
    </source>
</evidence>
<dbReference type="EMBL" id="VLJT01000036">
    <property type="protein sequence ID" value="TWH14812.1"/>
    <property type="molecule type" value="Genomic_DNA"/>
</dbReference>
<dbReference type="AlphaFoldDB" id="A0A562DYL4"/>
<comment type="caution">
    <text evidence="3">The sequence shown here is derived from an EMBL/GenBank/DDBJ whole genome shotgun (WGS) entry which is preliminary data.</text>
</comment>
<dbReference type="Proteomes" id="UP000317573">
    <property type="component" value="Unassembled WGS sequence"/>
</dbReference>
<dbReference type="CDD" id="cd00431">
    <property type="entry name" value="cysteine_hydrolases"/>
    <property type="match status" value="1"/>
</dbReference>
<dbReference type="InterPro" id="IPR000868">
    <property type="entry name" value="Isochorismatase-like_dom"/>
</dbReference>
<gene>
    <name evidence="3" type="ORF">L618_003700000030</name>
</gene>
<name>A0A562DYL4_RHORH</name>
<evidence type="ECO:0000313" key="4">
    <source>
        <dbReference type="Proteomes" id="UP000317573"/>
    </source>
</evidence>
<dbReference type="Gene3D" id="3.40.50.850">
    <property type="entry name" value="Isochorismatase-like"/>
    <property type="match status" value="1"/>
</dbReference>
<dbReference type="InterPro" id="IPR050272">
    <property type="entry name" value="Isochorismatase-like_hydrls"/>
</dbReference>
<organism evidence="3 4">
    <name type="scientific">Rhodococcus rhodochrous J45</name>
    <dbReference type="NCBI Taxonomy" id="935266"/>
    <lineage>
        <taxon>Bacteria</taxon>
        <taxon>Bacillati</taxon>
        <taxon>Actinomycetota</taxon>
        <taxon>Actinomycetes</taxon>
        <taxon>Mycobacteriales</taxon>
        <taxon>Nocardiaceae</taxon>
        <taxon>Rhodococcus</taxon>
    </lineage>
</organism>
<keyword evidence="1" id="KW-0378">Hydrolase</keyword>
<reference evidence="3 4" key="1">
    <citation type="submission" date="2019-07" db="EMBL/GenBank/DDBJ databases">
        <title>Genome sequencing of lignin-degrading bacterial isolates.</title>
        <authorList>
            <person name="Gladden J."/>
        </authorList>
    </citation>
    <scope>NUCLEOTIDE SEQUENCE [LARGE SCALE GENOMIC DNA]</scope>
    <source>
        <strain evidence="3 4">J45</strain>
    </source>
</reference>
<dbReference type="Pfam" id="PF00857">
    <property type="entry name" value="Isochorismatase"/>
    <property type="match status" value="1"/>
</dbReference>